<comment type="caution">
    <text evidence="1">The sequence shown here is derived from an EMBL/GenBank/DDBJ whole genome shotgun (WGS) entry which is preliminary data.</text>
</comment>
<dbReference type="EMBL" id="JAZHFS010000012">
    <property type="protein sequence ID" value="MEF2113433.1"/>
    <property type="molecule type" value="Genomic_DNA"/>
</dbReference>
<dbReference type="Proteomes" id="UP001498469">
    <property type="component" value="Unassembled WGS sequence"/>
</dbReference>
<name>A0ABU7UQ76_9CLOT</name>
<proteinExistence type="predicted"/>
<dbReference type="RefSeq" id="WP_301182967.1">
    <property type="nucleotide sequence ID" value="NZ_JAZHFS010000012.1"/>
</dbReference>
<gene>
    <name evidence="1" type="ORF">SJI18_14080</name>
</gene>
<protein>
    <submittedName>
        <fullName evidence="1">Uncharacterized protein</fullName>
    </submittedName>
</protein>
<accession>A0ABU7UQ76</accession>
<evidence type="ECO:0000313" key="2">
    <source>
        <dbReference type="Proteomes" id="UP001498469"/>
    </source>
</evidence>
<sequence>MPSAVLNGVENLNKHSGLNIIVYDKSLKEIIDTIYLDSTNVIKR</sequence>
<keyword evidence="2" id="KW-1185">Reference proteome</keyword>
<reference evidence="1 2" key="1">
    <citation type="submission" date="2023-11" db="EMBL/GenBank/DDBJ databases">
        <title>Draft genome sequence of a psychrophilic Clostridium strain from permafrost water brine.</title>
        <authorList>
            <person name="Shcherbakova V.A."/>
            <person name="Trubitsyn V.E."/>
            <person name="Zakharyuk A.G."/>
        </authorList>
    </citation>
    <scope>NUCLEOTIDE SEQUENCE [LARGE SCALE GENOMIC DNA]</scope>
    <source>
        <strain evidence="1 2">14F</strain>
    </source>
</reference>
<evidence type="ECO:0000313" key="1">
    <source>
        <dbReference type="EMBL" id="MEF2113433.1"/>
    </source>
</evidence>
<organism evidence="1 2">
    <name type="scientific">Clostridium frigoriphilum</name>
    <dbReference type="NCBI Taxonomy" id="443253"/>
    <lineage>
        <taxon>Bacteria</taxon>
        <taxon>Bacillati</taxon>
        <taxon>Bacillota</taxon>
        <taxon>Clostridia</taxon>
        <taxon>Eubacteriales</taxon>
        <taxon>Clostridiaceae</taxon>
        <taxon>Clostridium</taxon>
    </lineage>
</organism>